<organism evidence="7 8">
    <name type="scientific">Thermofilum adornatum</name>
    <dbReference type="NCBI Taxonomy" id="1365176"/>
    <lineage>
        <taxon>Archaea</taxon>
        <taxon>Thermoproteota</taxon>
        <taxon>Thermoprotei</taxon>
        <taxon>Thermofilales</taxon>
        <taxon>Thermofilaceae</taxon>
        <taxon>Thermofilum</taxon>
    </lineage>
</organism>
<dbReference type="GO" id="GO:0015658">
    <property type="term" value="F:branched-chain amino acid transmembrane transporter activity"/>
    <property type="evidence" value="ECO:0007669"/>
    <property type="project" value="TreeGrafter"/>
</dbReference>
<evidence type="ECO:0000313" key="8">
    <source>
        <dbReference type="Proteomes" id="UP000015543"/>
    </source>
</evidence>
<reference evidence="7 8" key="1">
    <citation type="journal article" date="2013" name="Genome Announc.">
        <title>Complete Genomic Sequence of 'Thermofilum adornatus' Strain 1910bT, a Hyperthermophilic Anaerobic Organotrophic Crenarchaeon.</title>
        <authorList>
            <person name="Dominova I.N."/>
            <person name="Kublanov I.V."/>
            <person name="Podosokorskaya O.A."/>
            <person name="Derbikova K.S."/>
            <person name="Patrushev M.V."/>
            <person name="Toshchakov S.V."/>
        </authorList>
    </citation>
    <scope>NUCLEOTIDE SEQUENCE [LARGE SCALE GENOMIC DNA]</scope>
    <source>
        <strain evidence="8">1910b</strain>
    </source>
</reference>
<dbReference type="Proteomes" id="UP000015543">
    <property type="component" value="Chromosome"/>
</dbReference>
<dbReference type="CDD" id="cd03224">
    <property type="entry name" value="ABC_TM1139_LivF_branched"/>
    <property type="match status" value="1"/>
</dbReference>
<comment type="similarity">
    <text evidence="1">Belongs to the ABC transporter superfamily.</text>
</comment>
<evidence type="ECO:0000256" key="3">
    <source>
        <dbReference type="ARBA" id="ARBA00022741"/>
    </source>
</evidence>
<dbReference type="PATRIC" id="fig|1365176.7.peg.1916"/>
<feature type="domain" description="ABC transporter" evidence="6">
    <location>
        <begin position="9"/>
        <end position="240"/>
    </location>
</feature>
<keyword evidence="8" id="KW-1185">Reference proteome</keyword>
<keyword evidence="2" id="KW-0813">Transport</keyword>
<accession>S6A661</accession>
<dbReference type="InterPro" id="IPR052156">
    <property type="entry name" value="BCAA_Transport_ATP-bd_LivF"/>
</dbReference>
<protein>
    <recommendedName>
        <fullName evidence="6">ABC transporter domain-containing protein</fullName>
    </recommendedName>
</protein>
<dbReference type="PROSITE" id="PS50893">
    <property type="entry name" value="ABC_TRANSPORTER_2"/>
    <property type="match status" value="1"/>
</dbReference>
<dbReference type="HOGENOM" id="CLU_000604_1_2_2"/>
<evidence type="ECO:0000256" key="5">
    <source>
        <dbReference type="ARBA" id="ARBA00022970"/>
    </source>
</evidence>
<keyword evidence="3" id="KW-0547">Nucleotide-binding</keyword>
<evidence type="ECO:0000256" key="1">
    <source>
        <dbReference type="ARBA" id="ARBA00005417"/>
    </source>
</evidence>
<dbReference type="SUPFAM" id="SSF52540">
    <property type="entry name" value="P-loop containing nucleoside triphosphate hydrolases"/>
    <property type="match status" value="1"/>
</dbReference>
<dbReference type="InterPro" id="IPR003439">
    <property type="entry name" value="ABC_transporter-like_ATP-bd"/>
</dbReference>
<dbReference type="PROSITE" id="PS00211">
    <property type="entry name" value="ABC_TRANSPORTER_1"/>
    <property type="match status" value="1"/>
</dbReference>
<dbReference type="InterPro" id="IPR003593">
    <property type="entry name" value="AAA+_ATPase"/>
</dbReference>
<dbReference type="AlphaFoldDB" id="S6A661"/>
<dbReference type="eggNOG" id="arCOG00924">
    <property type="taxonomic scope" value="Archaea"/>
</dbReference>
<dbReference type="InterPro" id="IPR017871">
    <property type="entry name" value="ABC_transporter-like_CS"/>
</dbReference>
<dbReference type="InterPro" id="IPR027417">
    <property type="entry name" value="P-loop_NTPase"/>
</dbReference>
<dbReference type="PANTHER" id="PTHR43820:SF2">
    <property type="entry name" value="ABC TRANSPORTER ATP-BINDING PROTEIN"/>
    <property type="match status" value="1"/>
</dbReference>
<evidence type="ECO:0000313" key="7">
    <source>
        <dbReference type="EMBL" id="AGT36267.1"/>
    </source>
</evidence>
<evidence type="ECO:0000256" key="2">
    <source>
        <dbReference type="ARBA" id="ARBA00022448"/>
    </source>
</evidence>
<dbReference type="Pfam" id="PF00005">
    <property type="entry name" value="ABC_tran"/>
    <property type="match status" value="1"/>
</dbReference>
<evidence type="ECO:0000259" key="6">
    <source>
        <dbReference type="PROSITE" id="PS50893"/>
    </source>
</evidence>
<dbReference type="EMBL" id="CP006646">
    <property type="protein sequence ID" value="AGT36267.1"/>
    <property type="molecule type" value="Genomic_DNA"/>
</dbReference>
<dbReference type="GO" id="GO:0015807">
    <property type="term" value="P:L-amino acid transport"/>
    <property type="evidence" value="ECO:0007669"/>
    <property type="project" value="TreeGrafter"/>
</dbReference>
<name>S6A661_9CREN</name>
<dbReference type="SMART" id="SM00382">
    <property type="entry name" value="AAA"/>
    <property type="match status" value="1"/>
</dbReference>
<dbReference type="PANTHER" id="PTHR43820">
    <property type="entry name" value="HIGH-AFFINITY BRANCHED-CHAIN AMINO ACID TRANSPORT ATP-BINDING PROTEIN LIVF"/>
    <property type="match status" value="1"/>
</dbReference>
<sequence length="242" mass="27300">MNDVASPILKVKDLHAYIGGFHILQGVNFEAEEYKLTAILGRNGVGKTTTLKTIMGIYKAARGEVFFKGENITNFPTHSIVKRGISFVPAEKNVFANLTVIENLKLAYNGPKEKFDDKLEMVMNLFPELKRFSGLLAGELSGGQQRMLALACGLVREHDLLILDEPSEGLSPAYVKNFYRQLRHYMLENKKTILLIEQNFAYAREITDYIYLMDKGVVVTGFPSEKIEENNHVIRRILGVSL</sequence>
<dbReference type="KEGG" id="thb:N186_09660"/>
<evidence type="ECO:0000256" key="4">
    <source>
        <dbReference type="ARBA" id="ARBA00022840"/>
    </source>
</evidence>
<dbReference type="GO" id="GO:0016887">
    <property type="term" value="F:ATP hydrolysis activity"/>
    <property type="evidence" value="ECO:0007669"/>
    <property type="project" value="InterPro"/>
</dbReference>
<dbReference type="GO" id="GO:0005524">
    <property type="term" value="F:ATP binding"/>
    <property type="evidence" value="ECO:0007669"/>
    <property type="project" value="UniProtKB-KW"/>
</dbReference>
<gene>
    <name evidence="7" type="ORF">N186_09660</name>
</gene>
<proteinExistence type="inferred from homology"/>
<dbReference type="Gene3D" id="3.40.50.300">
    <property type="entry name" value="P-loop containing nucleotide triphosphate hydrolases"/>
    <property type="match status" value="1"/>
</dbReference>
<keyword evidence="4" id="KW-0067">ATP-binding</keyword>
<keyword evidence="5" id="KW-0029">Amino-acid transport</keyword>